<name>A0A285X7L2_9FLAO</name>
<dbReference type="OrthoDB" id="1449281at2"/>
<dbReference type="EMBL" id="OCMF01000004">
    <property type="protein sequence ID" value="SOC81337.1"/>
    <property type="molecule type" value="Genomic_DNA"/>
</dbReference>
<keyword evidence="3" id="KW-1185">Reference proteome</keyword>
<gene>
    <name evidence="2" type="ORF">SAMN06296241_2912</name>
</gene>
<proteinExistence type="predicted"/>
<evidence type="ECO:0000256" key="1">
    <source>
        <dbReference type="SAM" id="SignalP"/>
    </source>
</evidence>
<accession>A0A285X7L2</accession>
<dbReference type="RefSeq" id="WP_097057097.1">
    <property type="nucleotide sequence ID" value="NZ_OCMF01000004.1"/>
</dbReference>
<feature type="chain" id="PRO_5012493299" description="TonB protein C-terminal" evidence="1">
    <location>
        <begin position="22"/>
        <end position="107"/>
    </location>
</feature>
<evidence type="ECO:0008006" key="4">
    <source>
        <dbReference type="Google" id="ProtNLM"/>
    </source>
</evidence>
<organism evidence="2 3">
    <name type="scientific">Salinimicrobium sediminis</name>
    <dbReference type="NCBI Taxonomy" id="1343891"/>
    <lineage>
        <taxon>Bacteria</taxon>
        <taxon>Pseudomonadati</taxon>
        <taxon>Bacteroidota</taxon>
        <taxon>Flavobacteriia</taxon>
        <taxon>Flavobacteriales</taxon>
        <taxon>Flavobacteriaceae</taxon>
        <taxon>Salinimicrobium</taxon>
    </lineage>
</organism>
<keyword evidence="1" id="KW-0732">Signal</keyword>
<protein>
    <recommendedName>
        <fullName evidence="4">TonB protein C-terminal</fullName>
    </recommendedName>
</protein>
<feature type="signal peptide" evidence="1">
    <location>
        <begin position="1"/>
        <end position="21"/>
    </location>
</feature>
<dbReference type="Proteomes" id="UP000219193">
    <property type="component" value="Unassembled WGS sequence"/>
</dbReference>
<evidence type="ECO:0000313" key="2">
    <source>
        <dbReference type="EMBL" id="SOC81337.1"/>
    </source>
</evidence>
<reference evidence="3" key="1">
    <citation type="submission" date="2017-09" db="EMBL/GenBank/DDBJ databases">
        <authorList>
            <person name="Varghese N."/>
            <person name="Submissions S."/>
        </authorList>
    </citation>
    <scope>NUCLEOTIDE SEQUENCE [LARGE SCALE GENOMIC DNA]</scope>
    <source>
        <strain evidence="3">CGMCC 1.12641</strain>
    </source>
</reference>
<evidence type="ECO:0000313" key="3">
    <source>
        <dbReference type="Proteomes" id="UP000219193"/>
    </source>
</evidence>
<dbReference type="AlphaFoldDB" id="A0A285X7L2"/>
<sequence length="107" mass="11717">MKSIKMLLVVVAMILTSATQAGTVGNPDSVSLEIEKILKEFKSADGKTLQVTLFFSVSEDQKIQSLSVASDNKEVSKLLEEKLANKALPSDWMKGKIYELTVVKPLC</sequence>